<reference evidence="2 3" key="1">
    <citation type="submission" date="2019-03" db="EMBL/GenBank/DDBJ databases">
        <title>Deep-cultivation of Planctomycetes and their phenomic and genomic characterization uncovers novel biology.</title>
        <authorList>
            <person name="Wiegand S."/>
            <person name="Jogler M."/>
            <person name="Boedeker C."/>
            <person name="Pinto D."/>
            <person name="Vollmers J."/>
            <person name="Rivas-Marin E."/>
            <person name="Kohn T."/>
            <person name="Peeters S.H."/>
            <person name="Heuer A."/>
            <person name="Rast P."/>
            <person name="Oberbeckmann S."/>
            <person name="Bunk B."/>
            <person name="Jeske O."/>
            <person name="Meyerdierks A."/>
            <person name="Storesund J.E."/>
            <person name="Kallscheuer N."/>
            <person name="Luecker S."/>
            <person name="Lage O.M."/>
            <person name="Pohl T."/>
            <person name="Merkel B.J."/>
            <person name="Hornburger P."/>
            <person name="Mueller R.-W."/>
            <person name="Bruemmer F."/>
            <person name="Labrenz M."/>
            <person name="Spormann A.M."/>
            <person name="Op den Camp H."/>
            <person name="Overmann J."/>
            <person name="Amann R."/>
            <person name="Jetten M.S.M."/>
            <person name="Mascher T."/>
            <person name="Medema M.H."/>
            <person name="Devos D.P."/>
            <person name="Kaster A.-K."/>
            <person name="Ovreas L."/>
            <person name="Rohde M."/>
            <person name="Galperin M.Y."/>
            <person name="Jogler C."/>
        </authorList>
    </citation>
    <scope>NUCLEOTIDE SEQUENCE [LARGE SCALE GENOMIC DNA]</scope>
    <source>
        <strain evidence="2 3">Enr13</strain>
    </source>
</reference>
<dbReference type="EMBL" id="CP037423">
    <property type="protein sequence ID" value="QDV46396.1"/>
    <property type="molecule type" value="Genomic_DNA"/>
</dbReference>
<dbReference type="AlphaFoldDB" id="A0A518HZW5"/>
<protein>
    <submittedName>
        <fullName evidence="2">Uncharacterized protein</fullName>
    </submittedName>
</protein>
<feature type="region of interest" description="Disordered" evidence="1">
    <location>
        <begin position="1"/>
        <end position="31"/>
    </location>
</feature>
<name>A0A518HZW5_9BACT</name>
<proteinExistence type="predicted"/>
<accession>A0A518HZW5</accession>
<evidence type="ECO:0000313" key="2">
    <source>
        <dbReference type="EMBL" id="QDV46396.1"/>
    </source>
</evidence>
<dbReference type="Proteomes" id="UP000319004">
    <property type="component" value="Chromosome"/>
</dbReference>
<evidence type="ECO:0000256" key="1">
    <source>
        <dbReference type="SAM" id="MobiDB-lite"/>
    </source>
</evidence>
<sequence>MKFSFPGAAWERDVSEAPASGPHTACGGSHTGLAFQGGALERGTLERGMVTRVAHANSGLWLR</sequence>
<keyword evidence="3" id="KW-1185">Reference proteome</keyword>
<gene>
    <name evidence="2" type="ORF">Enr13x_63050</name>
</gene>
<organism evidence="2 3">
    <name type="scientific">Stieleria neptunia</name>
    <dbReference type="NCBI Taxonomy" id="2527979"/>
    <lineage>
        <taxon>Bacteria</taxon>
        <taxon>Pseudomonadati</taxon>
        <taxon>Planctomycetota</taxon>
        <taxon>Planctomycetia</taxon>
        <taxon>Pirellulales</taxon>
        <taxon>Pirellulaceae</taxon>
        <taxon>Stieleria</taxon>
    </lineage>
</organism>
<evidence type="ECO:0000313" key="3">
    <source>
        <dbReference type="Proteomes" id="UP000319004"/>
    </source>
</evidence>
<dbReference type="KEGG" id="snep:Enr13x_63050"/>